<name>A0A1Y0EQ42_9BURK</name>
<protein>
    <recommendedName>
        <fullName evidence="6">TMEM205-like domain-containing protein</fullName>
    </recommendedName>
</protein>
<feature type="transmembrane region" description="Helical" evidence="5">
    <location>
        <begin position="113"/>
        <end position="134"/>
    </location>
</feature>
<dbReference type="GO" id="GO:0016020">
    <property type="term" value="C:membrane"/>
    <property type="evidence" value="ECO:0007669"/>
    <property type="project" value="UniProtKB-SubCell"/>
</dbReference>
<sequence>MLNRLSLFVIAAWWASISALGFWIVPMLFAKLPTPAMAGTLAAQLFAQQSLVALACGVVLLLVNRRAAATRHGVPADPHARTTLVIVLVALFVVIANQYGVSPRIVARDNLKLWHSVGSALYLVQWLCVTALLWRHAGRPRWA</sequence>
<evidence type="ECO:0000313" key="7">
    <source>
        <dbReference type="EMBL" id="ARU05774.1"/>
    </source>
</evidence>
<evidence type="ECO:0000259" key="6">
    <source>
        <dbReference type="Pfam" id="PF13664"/>
    </source>
</evidence>
<feature type="transmembrane region" description="Helical" evidence="5">
    <location>
        <begin position="84"/>
        <end position="101"/>
    </location>
</feature>
<feature type="transmembrane region" description="Helical" evidence="5">
    <location>
        <begin position="7"/>
        <end position="29"/>
    </location>
</feature>
<keyword evidence="4 5" id="KW-0472">Membrane</keyword>
<dbReference type="KEGG" id="cser:CCO03_14740"/>
<dbReference type="Proteomes" id="UP000196138">
    <property type="component" value="Chromosome"/>
</dbReference>
<feature type="domain" description="TMEM205-like" evidence="6">
    <location>
        <begin position="9"/>
        <end position="108"/>
    </location>
</feature>
<evidence type="ECO:0000256" key="4">
    <source>
        <dbReference type="ARBA" id="ARBA00023136"/>
    </source>
</evidence>
<keyword evidence="2 5" id="KW-0812">Transmembrane</keyword>
<dbReference type="OrthoDB" id="5797290at2"/>
<evidence type="ECO:0000256" key="5">
    <source>
        <dbReference type="SAM" id="Phobius"/>
    </source>
</evidence>
<proteinExistence type="predicted"/>
<evidence type="ECO:0000256" key="3">
    <source>
        <dbReference type="ARBA" id="ARBA00022989"/>
    </source>
</evidence>
<evidence type="ECO:0000313" key="8">
    <source>
        <dbReference type="Proteomes" id="UP000196138"/>
    </source>
</evidence>
<evidence type="ECO:0000256" key="2">
    <source>
        <dbReference type="ARBA" id="ARBA00022692"/>
    </source>
</evidence>
<dbReference type="AlphaFoldDB" id="A0A1Y0EQ42"/>
<organism evidence="7 8">
    <name type="scientific">Comamonas serinivorans</name>
    <dbReference type="NCBI Taxonomy" id="1082851"/>
    <lineage>
        <taxon>Bacteria</taxon>
        <taxon>Pseudomonadati</taxon>
        <taxon>Pseudomonadota</taxon>
        <taxon>Betaproteobacteria</taxon>
        <taxon>Burkholderiales</taxon>
        <taxon>Comamonadaceae</taxon>
        <taxon>Comamonas</taxon>
    </lineage>
</organism>
<comment type="subcellular location">
    <subcellularLocation>
        <location evidence="1">Membrane</location>
    </subcellularLocation>
</comment>
<dbReference type="Pfam" id="PF13664">
    <property type="entry name" value="DUF4149"/>
    <property type="match status" value="1"/>
</dbReference>
<dbReference type="InterPro" id="IPR025423">
    <property type="entry name" value="TMEM205-like"/>
</dbReference>
<keyword evidence="3 5" id="KW-1133">Transmembrane helix</keyword>
<feature type="transmembrane region" description="Helical" evidence="5">
    <location>
        <begin position="41"/>
        <end position="63"/>
    </location>
</feature>
<keyword evidence="8" id="KW-1185">Reference proteome</keyword>
<reference evidence="7 8" key="1">
    <citation type="submission" date="2017-05" db="EMBL/GenBank/DDBJ databases">
        <authorList>
            <person name="Song R."/>
            <person name="Chenine A.L."/>
            <person name="Ruprecht R.M."/>
        </authorList>
    </citation>
    <scope>NUCLEOTIDE SEQUENCE [LARGE SCALE GENOMIC DNA]</scope>
    <source>
        <strain evidence="7 8">DSM 26136</strain>
    </source>
</reference>
<evidence type="ECO:0000256" key="1">
    <source>
        <dbReference type="ARBA" id="ARBA00004370"/>
    </source>
</evidence>
<dbReference type="RefSeq" id="WP_087282269.1">
    <property type="nucleotide sequence ID" value="NZ_CP021455.1"/>
</dbReference>
<dbReference type="EMBL" id="CP021455">
    <property type="protein sequence ID" value="ARU05774.1"/>
    <property type="molecule type" value="Genomic_DNA"/>
</dbReference>
<accession>A0A1Y0EQ42</accession>
<gene>
    <name evidence="7" type="ORF">CCO03_14740</name>
</gene>